<dbReference type="EMBL" id="BDIP01003382">
    <property type="protein sequence ID" value="GIQ87634.1"/>
    <property type="molecule type" value="Genomic_DNA"/>
</dbReference>
<name>A0A9K3D5G9_9EUKA</name>
<protein>
    <submittedName>
        <fullName evidence="1">Uncharacterized protein</fullName>
    </submittedName>
</protein>
<sequence length="71" mass="8259">TMKTLRRQTTVPANADATQVAKMYQSREENLMLRFKTHVGQMKTAQEKLTQRYQSAMVELKRLQAQTQPSM</sequence>
<evidence type="ECO:0000313" key="2">
    <source>
        <dbReference type="Proteomes" id="UP000265618"/>
    </source>
</evidence>
<dbReference type="Proteomes" id="UP000265618">
    <property type="component" value="Unassembled WGS sequence"/>
</dbReference>
<evidence type="ECO:0000313" key="1">
    <source>
        <dbReference type="EMBL" id="GIQ87634.1"/>
    </source>
</evidence>
<comment type="caution">
    <text evidence="1">The sequence shown here is derived from an EMBL/GenBank/DDBJ whole genome shotgun (WGS) entry which is preliminary data.</text>
</comment>
<organism evidence="1 2">
    <name type="scientific">Kipferlia bialata</name>
    <dbReference type="NCBI Taxonomy" id="797122"/>
    <lineage>
        <taxon>Eukaryota</taxon>
        <taxon>Metamonada</taxon>
        <taxon>Carpediemonas-like organisms</taxon>
        <taxon>Kipferlia</taxon>
    </lineage>
</organism>
<proteinExistence type="predicted"/>
<dbReference type="AlphaFoldDB" id="A0A9K3D5G9"/>
<gene>
    <name evidence="1" type="ORF">KIPB_009712</name>
</gene>
<reference evidence="1 2" key="1">
    <citation type="journal article" date="2018" name="PLoS ONE">
        <title>The draft genome of Kipferlia bialata reveals reductive genome evolution in fornicate parasites.</title>
        <authorList>
            <person name="Tanifuji G."/>
            <person name="Takabayashi S."/>
            <person name="Kume K."/>
            <person name="Takagi M."/>
            <person name="Nakayama T."/>
            <person name="Kamikawa R."/>
            <person name="Inagaki Y."/>
            <person name="Hashimoto T."/>
        </authorList>
    </citation>
    <scope>NUCLEOTIDE SEQUENCE [LARGE SCALE GENOMIC DNA]</scope>
    <source>
        <strain evidence="1">NY0173</strain>
    </source>
</reference>
<feature type="non-terminal residue" evidence="1">
    <location>
        <position position="1"/>
    </location>
</feature>
<keyword evidence="2" id="KW-1185">Reference proteome</keyword>
<accession>A0A9K3D5G9</accession>